<evidence type="ECO:0000256" key="12">
    <source>
        <dbReference type="ARBA" id="ARBA00023288"/>
    </source>
</evidence>
<dbReference type="FunFam" id="1.20.120.550:FF:000004">
    <property type="entry name" value="Microsomal glutathione S-transferase 3"/>
    <property type="match status" value="1"/>
</dbReference>
<keyword evidence="11" id="KW-0456">Lyase</keyword>
<evidence type="ECO:0000256" key="14">
    <source>
        <dbReference type="ARBA" id="ARBA00037916"/>
    </source>
</evidence>
<dbReference type="GO" id="GO:0006691">
    <property type="term" value="P:leukotriene metabolic process"/>
    <property type="evidence" value="ECO:0007669"/>
    <property type="project" value="UniProtKB-ARBA"/>
</dbReference>
<sequence length="145" mass="16329">MGGAEMVLPKEYGYVALVLVLYCFLNLWMASQVGKARKKYKVPYPTLYASESENKDAKLFNCVQRGHQNSLEMMPMFFMLMMLGGLKHPLICGGLGLVYTVTRFFYFKGYATGDPQKRLTIGKYGFLALFGLMVFTISFGATLLL</sequence>
<dbReference type="InterPro" id="IPR023352">
    <property type="entry name" value="MAPEG-like_dom_sf"/>
</dbReference>
<keyword evidence="4" id="KW-1000">Mitochondrion outer membrane</keyword>
<dbReference type="GO" id="GO:0005783">
    <property type="term" value="C:endoplasmic reticulum"/>
    <property type="evidence" value="ECO:0007669"/>
    <property type="project" value="TreeGrafter"/>
</dbReference>
<dbReference type="InterPro" id="IPR050997">
    <property type="entry name" value="MAPEG"/>
</dbReference>
<gene>
    <name evidence="22" type="ORF">FSB_LOCUS17649</name>
</gene>
<evidence type="ECO:0000256" key="8">
    <source>
        <dbReference type="ARBA" id="ARBA00023128"/>
    </source>
</evidence>
<evidence type="ECO:0000256" key="6">
    <source>
        <dbReference type="ARBA" id="ARBA00023002"/>
    </source>
</evidence>
<evidence type="ECO:0000256" key="3">
    <source>
        <dbReference type="ARBA" id="ARBA00022692"/>
    </source>
</evidence>
<evidence type="ECO:0000256" key="2">
    <source>
        <dbReference type="ARBA" id="ARBA00022679"/>
    </source>
</evidence>
<feature type="transmembrane region" description="Helical" evidence="21">
    <location>
        <begin position="121"/>
        <end position="144"/>
    </location>
</feature>
<evidence type="ECO:0000313" key="22">
    <source>
        <dbReference type="EMBL" id="SPC89767.1"/>
    </source>
</evidence>
<name>A0A2N9FG18_FAGSY</name>
<dbReference type="Pfam" id="PF01124">
    <property type="entry name" value="MAPEG"/>
    <property type="match status" value="1"/>
</dbReference>
<evidence type="ECO:0000256" key="7">
    <source>
        <dbReference type="ARBA" id="ARBA00023098"/>
    </source>
</evidence>
<comment type="pathway">
    <text evidence="14">Lipid metabolism; arachidonate metabolism.</text>
</comment>
<feature type="transmembrane region" description="Helical" evidence="21">
    <location>
        <begin position="77"/>
        <end position="101"/>
    </location>
</feature>
<evidence type="ECO:0000256" key="11">
    <source>
        <dbReference type="ARBA" id="ARBA00023239"/>
    </source>
</evidence>
<keyword evidence="3 21" id="KW-0812">Transmembrane</keyword>
<keyword evidence="5 21" id="KW-1133">Transmembrane helix</keyword>
<reference evidence="22" key="1">
    <citation type="submission" date="2018-02" db="EMBL/GenBank/DDBJ databases">
        <authorList>
            <person name="Cohen D.B."/>
            <person name="Kent A.D."/>
        </authorList>
    </citation>
    <scope>NUCLEOTIDE SEQUENCE</scope>
</reference>
<keyword evidence="10" id="KW-0564">Palmitate</keyword>
<evidence type="ECO:0000256" key="19">
    <source>
        <dbReference type="ARBA" id="ARBA00075145"/>
    </source>
</evidence>
<dbReference type="SUPFAM" id="SSF161084">
    <property type="entry name" value="MAPEG domain-like"/>
    <property type="match status" value="1"/>
</dbReference>
<evidence type="ECO:0000256" key="16">
    <source>
        <dbReference type="ARBA" id="ARBA00049298"/>
    </source>
</evidence>
<dbReference type="AlphaFoldDB" id="A0A2N9FG18"/>
<evidence type="ECO:0000256" key="9">
    <source>
        <dbReference type="ARBA" id="ARBA00023136"/>
    </source>
</evidence>
<keyword evidence="2" id="KW-0808">Transferase</keyword>
<evidence type="ECO:0000256" key="15">
    <source>
        <dbReference type="ARBA" id="ARBA00039056"/>
    </source>
</evidence>
<dbReference type="EMBL" id="OIVN01001095">
    <property type="protein sequence ID" value="SPC89767.1"/>
    <property type="molecule type" value="Genomic_DNA"/>
</dbReference>
<organism evidence="22">
    <name type="scientific">Fagus sylvatica</name>
    <name type="common">Beechnut</name>
    <dbReference type="NCBI Taxonomy" id="28930"/>
    <lineage>
        <taxon>Eukaryota</taxon>
        <taxon>Viridiplantae</taxon>
        <taxon>Streptophyta</taxon>
        <taxon>Embryophyta</taxon>
        <taxon>Tracheophyta</taxon>
        <taxon>Spermatophyta</taxon>
        <taxon>Magnoliopsida</taxon>
        <taxon>eudicotyledons</taxon>
        <taxon>Gunneridae</taxon>
        <taxon>Pentapetalae</taxon>
        <taxon>rosids</taxon>
        <taxon>fabids</taxon>
        <taxon>Fagales</taxon>
        <taxon>Fagaceae</taxon>
        <taxon>Fagus</taxon>
    </lineage>
</organism>
<evidence type="ECO:0000256" key="13">
    <source>
        <dbReference type="ARBA" id="ARBA00037884"/>
    </source>
</evidence>
<evidence type="ECO:0000256" key="21">
    <source>
        <dbReference type="SAM" id="Phobius"/>
    </source>
</evidence>
<dbReference type="InterPro" id="IPR001129">
    <property type="entry name" value="Membr-assoc_MAPEG"/>
</dbReference>
<dbReference type="GO" id="GO:0005741">
    <property type="term" value="C:mitochondrial outer membrane"/>
    <property type="evidence" value="ECO:0007669"/>
    <property type="project" value="UniProtKB-SubCell"/>
</dbReference>
<comment type="pathway">
    <text evidence="13">Lipid metabolism; leukotriene C4 biosynthesis.</text>
</comment>
<comment type="catalytic activity">
    <reaction evidence="16">
        <text>leukotriene C4 = leukotriene A4 + glutathione</text>
        <dbReference type="Rhea" id="RHEA:17617"/>
        <dbReference type="ChEBI" id="CHEBI:57463"/>
        <dbReference type="ChEBI" id="CHEBI:57925"/>
        <dbReference type="ChEBI" id="CHEBI:57973"/>
        <dbReference type="EC" id="4.4.1.20"/>
    </reaction>
    <physiologicalReaction direction="right-to-left" evidence="16">
        <dbReference type="Rhea" id="RHEA:17619"/>
    </physiologicalReaction>
</comment>
<proteinExistence type="predicted"/>
<dbReference type="EC" id="4.4.1.20" evidence="15"/>
<dbReference type="GO" id="GO:0004364">
    <property type="term" value="F:glutathione transferase activity"/>
    <property type="evidence" value="ECO:0007669"/>
    <property type="project" value="TreeGrafter"/>
</dbReference>
<keyword evidence="12" id="KW-0449">Lipoprotein</keyword>
<dbReference type="GO" id="GO:0004464">
    <property type="term" value="F:leukotriene-C4 synthase activity"/>
    <property type="evidence" value="ECO:0007669"/>
    <property type="project" value="UniProtKB-EC"/>
</dbReference>
<evidence type="ECO:0000256" key="10">
    <source>
        <dbReference type="ARBA" id="ARBA00023139"/>
    </source>
</evidence>
<dbReference type="GO" id="GO:0004602">
    <property type="term" value="F:glutathione peroxidase activity"/>
    <property type="evidence" value="ECO:0007669"/>
    <property type="project" value="TreeGrafter"/>
</dbReference>
<evidence type="ECO:0000256" key="5">
    <source>
        <dbReference type="ARBA" id="ARBA00022989"/>
    </source>
</evidence>
<evidence type="ECO:0000256" key="1">
    <source>
        <dbReference type="ARBA" id="ARBA00004374"/>
    </source>
</evidence>
<keyword evidence="8" id="KW-0496">Mitochondrion</keyword>
<keyword evidence="9 21" id="KW-0472">Membrane</keyword>
<evidence type="ECO:0000256" key="17">
    <source>
        <dbReference type="ARBA" id="ARBA00051411"/>
    </source>
</evidence>
<protein>
    <recommendedName>
        <fullName evidence="18">Glutathione S-transferase 3, mitochondrial</fullName>
        <ecNumber evidence="15">4.4.1.20</ecNumber>
    </recommendedName>
    <alternativeName>
        <fullName evidence="19">Glutathione peroxidase MGST3</fullName>
    </alternativeName>
    <alternativeName>
        <fullName evidence="20">LTC4 synthase MGST3</fullName>
    </alternativeName>
</protein>
<comment type="subcellular location">
    <subcellularLocation>
        <location evidence="1">Mitochondrion outer membrane</location>
        <topology evidence="1">Multi-pass membrane protein</topology>
    </subcellularLocation>
</comment>
<accession>A0A2N9FG18</accession>
<evidence type="ECO:0000256" key="18">
    <source>
        <dbReference type="ARBA" id="ARBA00069748"/>
    </source>
</evidence>
<keyword evidence="6" id="KW-0560">Oxidoreductase</keyword>
<feature type="transmembrane region" description="Helical" evidence="21">
    <location>
        <begin position="12"/>
        <end position="31"/>
    </location>
</feature>
<dbReference type="PANTHER" id="PTHR10250">
    <property type="entry name" value="MICROSOMAL GLUTATHIONE S-TRANSFERASE"/>
    <property type="match status" value="1"/>
</dbReference>
<dbReference type="PANTHER" id="PTHR10250:SF22">
    <property type="entry name" value="MICROSOMAL GLUTATHIONE S-TRANSFERASE"/>
    <property type="match status" value="1"/>
</dbReference>
<evidence type="ECO:0000256" key="4">
    <source>
        <dbReference type="ARBA" id="ARBA00022787"/>
    </source>
</evidence>
<comment type="catalytic activity">
    <reaction evidence="17">
        <text>15-deoxy-Delta(12,14)-prostaglandin J2 + glutathione = 15-deoxy-Delta(12,14)-prostaglandin J2-S-(R)-glutathione</text>
        <dbReference type="Rhea" id="RHEA:75963"/>
        <dbReference type="ChEBI" id="CHEBI:57925"/>
        <dbReference type="ChEBI" id="CHEBI:85236"/>
        <dbReference type="ChEBI" id="CHEBI:194498"/>
    </reaction>
    <physiologicalReaction direction="left-to-right" evidence="17">
        <dbReference type="Rhea" id="RHEA:75964"/>
    </physiologicalReaction>
</comment>
<dbReference type="Gene3D" id="1.20.120.550">
    <property type="entry name" value="Membrane associated eicosanoid/glutathione metabolism-like domain"/>
    <property type="match status" value="1"/>
</dbReference>
<dbReference type="GO" id="GO:0006629">
    <property type="term" value="P:lipid metabolic process"/>
    <property type="evidence" value="ECO:0007669"/>
    <property type="project" value="UniProtKB-KW"/>
</dbReference>
<evidence type="ECO:0000256" key="20">
    <source>
        <dbReference type="ARBA" id="ARBA00076908"/>
    </source>
</evidence>
<dbReference type="GO" id="GO:0005635">
    <property type="term" value="C:nuclear envelope"/>
    <property type="evidence" value="ECO:0007669"/>
    <property type="project" value="TreeGrafter"/>
</dbReference>
<keyword evidence="7" id="KW-0443">Lipid metabolism</keyword>